<dbReference type="InterPro" id="IPR057842">
    <property type="entry name" value="WH_MER3"/>
</dbReference>
<dbReference type="InterPro" id="IPR056379">
    <property type="entry name" value="DExH14_plug"/>
</dbReference>
<evidence type="ECO:0000256" key="5">
    <source>
        <dbReference type="ARBA" id="ARBA00022806"/>
    </source>
</evidence>
<dbReference type="EMBL" id="JACGWL010000005">
    <property type="protein sequence ID" value="KAK4402266.1"/>
    <property type="molecule type" value="Genomic_DNA"/>
</dbReference>
<dbReference type="GO" id="GO:0016787">
    <property type="term" value="F:hydrolase activity"/>
    <property type="evidence" value="ECO:0007669"/>
    <property type="project" value="UniProtKB-KW"/>
</dbReference>
<dbReference type="PANTHER" id="PTHR47961">
    <property type="entry name" value="DNA POLYMERASE THETA, PUTATIVE (AFU_ORTHOLOGUE AFUA_1G05260)-RELATED"/>
    <property type="match status" value="1"/>
</dbReference>
<dbReference type="SMART" id="SM00490">
    <property type="entry name" value="HELICc"/>
    <property type="match status" value="1"/>
</dbReference>
<evidence type="ECO:0000256" key="3">
    <source>
        <dbReference type="ARBA" id="ARBA00022741"/>
    </source>
</evidence>
<dbReference type="InterPro" id="IPR050474">
    <property type="entry name" value="Hel308_SKI2-like"/>
</dbReference>
<dbReference type="FunFam" id="1.10.10.10:FF:000024">
    <property type="entry name" value="U5 small nuclear ribonucleoprotein helicase"/>
    <property type="match status" value="1"/>
</dbReference>
<dbReference type="SMART" id="SM00973">
    <property type="entry name" value="Sec63"/>
    <property type="match status" value="1"/>
</dbReference>
<keyword evidence="3" id="KW-0547">Nucleotide-binding</keyword>
<dbReference type="GO" id="GO:0004386">
    <property type="term" value="F:helicase activity"/>
    <property type="evidence" value="ECO:0007669"/>
    <property type="project" value="UniProtKB-KW"/>
</dbReference>
<dbReference type="InterPro" id="IPR036390">
    <property type="entry name" value="WH_DNA-bd_sf"/>
</dbReference>
<name>A0AAE1WZH5_9LAMI</name>
<dbReference type="Gene3D" id="2.60.40.150">
    <property type="entry name" value="C2 domain"/>
    <property type="match status" value="2"/>
</dbReference>
<dbReference type="GO" id="GO:0005524">
    <property type="term" value="F:ATP binding"/>
    <property type="evidence" value="ECO:0007669"/>
    <property type="project" value="UniProtKB-KW"/>
</dbReference>
<dbReference type="InterPro" id="IPR003593">
    <property type="entry name" value="AAA+_ATPase"/>
</dbReference>
<accession>A0AAE1WZH5</accession>
<dbReference type="SUPFAM" id="SSF46785">
    <property type="entry name" value="Winged helix' DNA-binding domain"/>
    <property type="match status" value="1"/>
</dbReference>
<dbReference type="Pfam" id="PF00271">
    <property type="entry name" value="Helicase_C"/>
    <property type="match status" value="1"/>
</dbReference>
<keyword evidence="5 9" id="KW-0347">Helicase</keyword>
<reference evidence="9" key="2">
    <citation type="journal article" date="2024" name="Plant">
        <title>Genomic evolution and insights into agronomic trait innovations of Sesamum species.</title>
        <authorList>
            <person name="Miao H."/>
            <person name="Wang L."/>
            <person name="Qu L."/>
            <person name="Liu H."/>
            <person name="Sun Y."/>
            <person name="Le M."/>
            <person name="Wang Q."/>
            <person name="Wei S."/>
            <person name="Zheng Y."/>
            <person name="Lin W."/>
            <person name="Duan Y."/>
            <person name="Cao H."/>
            <person name="Xiong S."/>
            <person name="Wang X."/>
            <person name="Wei L."/>
            <person name="Li C."/>
            <person name="Ma Q."/>
            <person name="Ju M."/>
            <person name="Zhao R."/>
            <person name="Li G."/>
            <person name="Mu C."/>
            <person name="Tian Q."/>
            <person name="Mei H."/>
            <person name="Zhang T."/>
            <person name="Gao T."/>
            <person name="Zhang H."/>
        </authorList>
    </citation>
    <scope>NUCLEOTIDE SEQUENCE</scope>
    <source>
        <strain evidence="9">K16</strain>
    </source>
</reference>
<evidence type="ECO:0000313" key="9">
    <source>
        <dbReference type="EMBL" id="KAK4402266.1"/>
    </source>
</evidence>
<dbReference type="Gene3D" id="1.10.10.10">
    <property type="entry name" value="Winged helix-like DNA-binding domain superfamily/Winged helix DNA-binding domain"/>
    <property type="match status" value="1"/>
</dbReference>
<comment type="similarity">
    <text evidence="1">Belongs to the disease resistance NB-LRR family.</text>
</comment>
<feature type="domain" description="Helicase ATP-binding" evidence="7">
    <location>
        <begin position="450"/>
        <end position="593"/>
    </location>
</feature>
<dbReference type="Pfam" id="PF02889">
    <property type="entry name" value="Sec63"/>
    <property type="match status" value="2"/>
</dbReference>
<dbReference type="FunFam" id="3.40.50.300:FF:004726">
    <property type="entry name" value="Uncharacterized protein"/>
    <property type="match status" value="1"/>
</dbReference>
<evidence type="ECO:0000259" key="7">
    <source>
        <dbReference type="PROSITE" id="PS51192"/>
    </source>
</evidence>
<dbReference type="InterPro" id="IPR014756">
    <property type="entry name" value="Ig_E-set"/>
</dbReference>
<feature type="domain" description="Helicase ATP-binding" evidence="7">
    <location>
        <begin position="1287"/>
        <end position="1452"/>
    </location>
</feature>
<dbReference type="SUPFAM" id="SSF81296">
    <property type="entry name" value="E set domains"/>
    <property type="match status" value="1"/>
</dbReference>
<dbReference type="SUPFAM" id="SSF52540">
    <property type="entry name" value="P-loop containing nucleoside triphosphate hydrolases"/>
    <property type="match status" value="3"/>
</dbReference>
<dbReference type="InterPro" id="IPR027417">
    <property type="entry name" value="P-loop_NTPase"/>
</dbReference>
<keyword evidence="2" id="KW-0747">Spliceosome</keyword>
<dbReference type="GO" id="GO:0003676">
    <property type="term" value="F:nucleic acid binding"/>
    <property type="evidence" value="ECO:0007669"/>
    <property type="project" value="InterPro"/>
</dbReference>
<dbReference type="PROSITE" id="PS51192">
    <property type="entry name" value="HELICASE_ATP_BIND_1"/>
    <property type="match status" value="2"/>
</dbReference>
<dbReference type="InterPro" id="IPR004179">
    <property type="entry name" value="Sec63-dom"/>
</dbReference>
<dbReference type="Pfam" id="PF00270">
    <property type="entry name" value="DEAD"/>
    <property type="match status" value="2"/>
</dbReference>
<gene>
    <name evidence="9" type="ORF">Sango_0967300</name>
</gene>
<dbReference type="SMART" id="SM00382">
    <property type="entry name" value="AAA"/>
    <property type="match status" value="2"/>
</dbReference>
<keyword evidence="4" id="KW-0378">Hydrolase</keyword>
<keyword evidence="2" id="KW-0507">mRNA processing</keyword>
<dbReference type="CDD" id="cd18795">
    <property type="entry name" value="SF2_C_Ski2"/>
    <property type="match status" value="1"/>
</dbReference>
<dbReference type="FunFam" id="1.10.3380.10:FF:000001">
    <property type="entry name" value="U5 small nuclear ribonucleoprotein helicase"/>
    <property type="match status" value="1"/>
</dbReference>
<dbReference type="PANTHER" id="PTHR47961:SF13">
    <property type="entry name" value="ACTIVATING SIGNAL COINTEGRATOR 1 COMPLEX SUBUNIT 3"/>
    <property type="match status" value="1"/>
</dbReference>
<organism evidence="9 10">
    <name type="scientific">Sesamum angolense</name>
    <dbReference type="NCBI Taxonomy" id="2727404"/>
    <lineage>
        <taxon>Eukaryota</taxon>
        <taxon>Viridiplantae</taxon>
        <taxon>Streptophyta</taxon>
        <taxon>Embryophyta</taxon>
        <taxon>Tracheophyta</taxon>
        <taxon>Spermatophyta</taxon>
        <taxon>Magnoliopsida</taxon>
        <taxon>eudicotyledons</taxon>
        <taxon>Gunneridae</taxon>
        <taxon>Pentapetalae</taxon>
        <taxon>asterids</taxon>
        <taxon>lamiids</taxon>
        <taxon>Lamiales</taxon>
        <taxon>Pedaliaceae</taxon>
        <taxon>Sesamum</taxon>
    </lineage>
</organism>
<reference evidence="9" key="1">
    <citation type="submission" date="2020-06" db="EMBL/GenBank/DDBJ databases">
        <authorList>
            <person name="Li T."/>
            <person name="Hu X."/>
            <person name="Zhang T."/>
            <person name="Song X."/>
            <person name="Zhang H."/>
            <person name="Dai N."/>
            <person name="Sheng W."/>
            <person name="Hou X."/>
            <person name="Wei L."/>
        </authorList>
    </citation>
    <scope>NUCLEOTIDE SEQUENCE</scope>
    <source>
        <strain evidence="9">K16</strain>
        <tissue evidence="9">Leaf</tissue>
    </source>
</reference>
<dbReference type="InterPro" id="IPR011545">
    <property type="entry name" value="DEAD/DEAH_box_helicase_dom"/>
</dbReference>
<dbReference type="InterPro" id="IPR014001">
    <property type="entry name" value="Helicase_ATP-bd"/>
</dbReference>
<dbReference type="InterPro" id="IPR035892">
    <property type="entry name" value="C2_domain_sf"/>
</dbReference>
<dbReference type="InterPro" id="IPR036388">
    <property type="entry name" value="WH-like_DNA-bd_sf"/>
</dbReference>
<comment type="caution">
    <text evidence="9">The sequence shown here is derived from an EMBL/GenBank/DDBJ whole genome shotgun (WGS) entry which is preliminary data.</text>
</comment>
<keyword evidence="6" id="KW-0067">ATP-binding</keyword>
<sequence length="1486" mass="169025">MLLELPRLTNSLRLPFDADQAYLNRKSYLQDLSRRSSAASLGEWELARKIIYRWDEASVEVRQLYKQFIAAVVELMGGEVVSEEFQEVALNAYRLFSAAYGSEEDDSDKRILAKRFELQKLIGHTIPDTNILKVASLVERLSALQKNEHGTGYLPELVSEVSEDLEFGADLVFRPPARFLVDISLEDAEILVEETSTSSSNHERWSDYGASANFHPSVSEGDFDLEWLRDTCDRIIRASSSQLPRDELAMTICRILDSDKPGDEIAGDLLDLVGDSSFETVQDLVMHRKDLVESIHRGLLVLKSDKSTSNTQRFRISFPYQVTVQTESERQIDKLRRKEEKKHRRGTDHGIENELSSLSFSSLLQASEKKNFLDDIVGHGDGTQFAATALPQGTVRKHYKGYEEVTIPPTPTAPMKPGEKLIEIKELDDIAQAAFHGYKSLNRIQSRIFQTTYYSNENILVCAPTGAGKTNIAMISILHEGEGEGNRALAAEVTSTFSHRLSPLNVTVRELTGDMQLSKNELEETQMIVTTPEKWDVITRKSSDMSLSMLVKLLIIDEVESTQSMIRIVGLSATLPNYLEVAQFLRVNPETGLFFFDSSYRPVPLEQHYIGISEHNFLARNELMNEICYNKVVDSLRRGHQVMVFVHSRKDTGKTADKLNMKSSFDAFLSIQFLNQHGASFLGLRLLLYNLITWHDAQKEVLKSRNKELVQLFEYAVGIHHAGMLRSDRGLTERLFSEGLLRVLVCTATLAWGVNLPAHTVVIKGTQIYDPKAGGWRDLGMLDVMQIFGRAGRPQFDKSGEGIIITSHDKLAYYLRLLTSQLPIESQLQKQNIFLPLWSSDTFGSFHQNNLNAEVALGTVTNVKEACAWLGYTYLFIRMKMNPLAYGIGWDEVIADPSLSLKQRALVSDAARALDKAKMMRFDEKSGNFYCTELGRIASHFYIQYSSVETYNEMLRRHMNDSEVIDMVAHSSEFENIVVREEEQSELETLTRTCPLEVKGGPSSKHGKVSILIQLYISRGSIDTFSLVSDASYISSSLARIMRALFEICLRRGWSEMSSFMLEYCKAVDRQVWPHQHPLRQFDREISTEVLRKLEERGVDLDRLYEMEEKEIGALIRYASGGKLVKQYLAYFPMVQLFATVSPITRTVLKVDLTITPEFVWKDRFHGTAQRWWILVEDSENDHIYHSELFTLTKKMAKGEPQKLSFTVPIFEPHPPQYFIRAISDSWLHAESFYTISLQNLALPEAHTTHTELLDLKPLPVTALGNETYEALYRFTHFNPIQTQAFHVLYHTDQNVLLGAPTGSGKTISAELAMLHLFNTQPDMKVIYIAPLKALVRERMNDWRKRLVSRLGKHMVELTGDYTPDLTALLEADIIISTPEKWDGISRNWHTRGYVKKVGLMILDEIHLLGADRGPILEVKDEAWWLVLGNTSTSQLYALKRVTFTDVLQTRMNIPSNVNDFQGMKLIIVSDCYVGFEQEHIIEKLV</sequence>
<protein>
    <submittedName>
        <fullName evidence="9">DExH-box ATP-dependent RNA helicase DExH14</fullName>
    </submittedName>
</protein>
<dbReference type="Proteomes" id="UP001289374">
    <property type="component" value="Unassembled WGS sequence"/>
</dbReference>
<evidence type="ECO:0000256" key="6">
    <source>
        <dbReference type="ARBA" id="ARBA00022840"/>
    </source>
</evidence>
<evidence type="ECO:0000256" key="4">
    <source>
        <dbReference type="ARBA" id="ARBA00022801"/>
    </source>
</evidence>
<dbReference type="FunFam" id="1.10.150.20:FF:000004">
    <property type="entry name" value="U5 small nuclear ribonucleoprotein helicase"/>
    <property type="match status" value="1"/>
</dbReference>
<dbReference type="SUPFAM" id="SSF158702">
    <property type="entry name" value="Sec63 N-terminal domain-like"/>
    <property type="match status" value="1"/>
</dbReference>
<evidence type="ECO:0000259" key="8">
    <source>
        <dbReference type="PROSITE" id="PS51194"/>
    </source>
</evidence>
<dbReference type="Gene3D" id="1.10.3380.10">
    <property type="entry name" value="Sec63 N-terminal domain-like domain"/>
    <property type="match status" value="1"/>
</dbReference>
<dbReference type="SMART" id="SM00487">
    <property type="entry name" value="DEXDc"/>
    <property type="match status" value="2"/>
</dbReference>
<evidence type="ECO:0000256" key="1">
    <source>
        <dbReference type="ARBA" id="ARBA00008894"/>
    </source>
</evidence>
<dbReference type="Pfam" id="PF23445">
    <property type="entry name" value="WHD_SNRNP200"/>
    <property type="match status" value="1"/>
</dbReference>
<proteinExistence type="inferred from homology"/>
<dbReference type="Gene3D" id="3.40.50.300">
    <property type="entry name" value="P-loop containing nucleotide triphosphate hydrolases"/>
    <property type="match status" value="3"/>
</dbReference>
<evidence type="ECO:0000313" key="10">
    <source>
        <dbReference type="Proteomes" id="UP001289374"/>
    </source>
</evidence>
<dbReference type="InterPro" id="IPR001650">
    <property type="entry name" value="Helicase_C-like"/>
</dbReference>
<keyword evidence="10" id="KW-1185">Reference proteome</keyword>
<dbReference type="Pfam" id="PF24557">
    <property type="entry name" value="DExH14_plug"/>
    <property type="match status" value="1"/>
</dbReference>
<evidence type="ECO:0000256" key="2">
    <source>
        <dbReference type="ARBA" id="ARBA00022728"/>
    </source>
</evidence>
<dbReference type="GO" id="GO:0005681">
    <property type="term" value="C:spliceosomal complex"/>
    <property type="evidence" value="ECO:0007669"/>
    <property type="project" value="UniProtKB-KW"/>
</dbReference>
<dbReference type="Gene3D" id="1.10.150.20">
    <property type="entry name" value="5' to 3' exonuclease, C-terminal subdomain"/>
    <property type="match status" value="1"/>
</dbReference>
<keyword evidence="2" id="KW-0508">mRNA splicing</keyword>
<dbReference type="PROSITE" id="PS51194">
    <property type="entry name" value="HELICASE_CTER"/>
    <property type="match status" value="1"/>
</dbReference>
<dbReference type="FunFam" id="2.60.40.150:FF:000004">
    <property type="entry name" value="RNA helicase, activating signal cointegrator 1"/>
    <property type="match status" value="1"/>
</dbReference>
<feature type="domain" description="Helicase C-terminal" evidence="8">
    <location>
        <begin position="604"/>
        <end position="834"/>
    </location>
</feature>